<evidence type="ECO:0000256" key="1">
    <source>
        <dbReference type="SAM" id="Coils"/>
    </source>
</evidence>
<reference evidence="2 3" key="1">
    <citation type="journal article" date="2021" name="Genome Biol.">
        <title>AFLAP: assembly-free linkage analysis pipeline using k-mers from genome sequencing data.</title>
        <authorList>
            <person name="Fletcher K."/>
            <person name="Zhang L."/>
            <person name="Gil J."/>
            <person name="Han R."/>
            <person name="Cavanaugh K."/>
            <person name="Michelmore R."/>
        </authorList>
    </citation>
    <scope>NUCLEOTIDE SEQUENCE [LARGE SCALE GENOMIC DNA]</scope>
    <source>
        <strain evidence="2 3">SF5</strain>
    </source>
</reference>
<dbReference type="KEGG" id="blac:94347904"/>
<feature type="coiled-coil region" evidence="1">
    <location>
        <begin position="99"/>
        <end position="126"/>
    </location>
</feature>
<dbReference type="Proteomes" id="UP000294530">
    <property type="component" value="Unassembled WGS sequence"/>
</dbReference>
<comment type="caution">
    <text evidence="2">The sequence shown here is derived from an EMBL/GenBank/DDBJ whole genome shotgun (WGS) entry which is preliminary data.</text>
</comment>
<proteinExistence type="predicted"/>
<dbReference type="EMBL" id="SHOA02000014">
    <property type="protein sequence ID" value="TDH66888.1"/>
    <property type="molecule type" value="Genomic_DNA"/>
</dbReference>
<dbReference type="AlphaFoldDB" id="A0A976FHI5"/>
<keyword evidence="1" id="KW-0175">Coiled coil</keyword>
<keyword evidence="3" id="KW-1185">Reference proteome</keyword>
<protein>
    <submittedName>
        <fullName evidence="2">Uncharacterized protein</fullName>
    </submittedName>
</protein>
<organism evidence="2 3">
    <name type="scientific">Bremia lactucae</name>
    <name type="common">Lettuce downy mildew</name>
    <dbReference type="NCBI Taxonomy" id="4779"/>
    <lineage>
        <taxon>Eukaryota</taxon>
        <taxon>Sar</taxon>
        <taxon>Stramenopiles</taxon>
        <taxon>Oomycota</taxon>
        <taxon>Peronosporomycetes</taxon>
        <taxon>Peronosporales</taxon>
        <taxon>Peronosporaceae</taxon>
        <taxon>Bremia</taxon>
    </lineage>
</organism>
<accession>A0A976FHI5</accession>
<dbReference type="RefSeq" id="XP_067816387.1">
    <property type="nucleotide sequence ID" value="XM_067962233.1"/>
</dbReference>
<evidence type="ECO:0000313" key="2">
    <source>
        <dbReference type="EMBL" id="TDH66888.1"/>
    </source>
</evidence>
<evidence type="ECO:0000313" key="3">
    <source>
        <dbReference type="Proteomes" id="UP000294530"/>
    </source>
</evidence>
<dbReference type="OrthoDB" id="114061at2759"/>
<dbReference type="GeneID" id="94347904"/>
<name>A0A976FHI5_BRELC</name>
<gene>
    <name evidence="2" type="ORF">CCR75_004143</name>
</gene>
<sequence length="414" mass="47403">MTDSMFLDDVVGFLHNIDDPTVSGPELLLALDKEGPYLFPSDISSLFSLVDPEIPLHDGQTTDSGFHDTENIASVVSTPRITEVEDIRTTDALRRSHYRQKRKAEKNDLYAELNDLTTQLRTLQAKKAADRTRGLEFSSSMIWKALASRHWHERLMAEEQQRRLREAVGKRSALIRDLGEIVRKRISEDQHPGIETVLLKKARRDAPDVTFYEIFINELDDVYARTDRVFQESVSESLLMKPTNHELVGKRITPFPFERVRLLFDNIDFIASRRGYERIEIPGISNDTAVFKYRFQARVGDRVVSFLQHLITRRYTEADRVVLIWRKFAEEEGTLAGKHVDETGWNIIRQSVDGTGTLMESTSRYVPMSFGSVTTDASELKEFTDTIRSVGEEECQKCVRKLEALLLDDALGVC</sequence>